<evidence type="ECO:0000256" key="5">
    <source>
        <dbReference type="ARBA" id="ARBA00023002"/>
    </source>
</evidence>
<evidence type="ECO:0000256" key="4">
    <source>
        <dbReference type="ARBA" id="ARBA00022964"/>
    </source>
</evidence>
<keyword evidence="4" id="KW-0223">Dioxygenase</keyword>
<dbReference type="PANTHER" id="PTHR12907:SF26">
    <property type="entry name" value="HIF PROLYL HYDROXYLASE, ISOFORM C"/>
    <property type="match status" value="1"/>
</dbReference>
<accession>A0A7S3M3F8</accession>
<sequence length="306" mass="33551">MNQLRNLFAHRRLRIGIDGVAICGVVVFAAYTLINAHYETDIGDAESAVNASIPAQKRNYITKELVRTLNRDGVVVIKDVLLESELASARTAALDVFSQGRLNFAGGNSISVRQDKVCFVRGNDGTEGGADEEARAHTPIGVGLQHCISLLRGTTQRLQELGYNRSTNHKVPMQCQLAHYAGNGNSSYTAHRDAASDTNFYEIGLLAWLRAKDYRRRSITAILYLNEPDWDASPDVDGGSLKCYIQADSDDVTGSTATRVDKVCPTGGTLVIFDSRYLLHEVEPSHRDRLALTLWVVGDRTEAVGI</sequence>
<keyword evidence="6" id="KW-0408">Iron</keyword>
<dbReference type="GO" id="GO:0071456">
    <property type="term" value="P:cellular response to hypoxia"/>
    <property type="evidence" value="ECO:0007669"/>
    <property type="project" value="TreeGrafter"/>
</dbReference>
<evidence type="ECO:0000256" key="7">
    <source>
        <dbReference type="SAM" id="Phobius"/>
    </source>
</evidence>
<evidence type="ECO:0000256" key="2">
    <source>
        <dbReference type="ARBA" id="ARBA00022723"/>
    </source>
</evidence>
<evidence type="ECO:0000259" key="8">
    <source>
        <dbReference type="PROSITE" id="PS51471"/>
    </source>
</evidence>
<dbReference type="SMART" id="SM00702">
    <property type="entry name" value="P4Hc"/>
    <property type="match status" value="1"/>
</dbReference>
<dbReference type="Gene3D" id="2.60.120.620">
    <property type="entry name" value="q2cbj1_9rhob like domain"/>
    <property type="match status" value="1"/>
</dbReference>
<dbReference type="InterPro" id="IPR005123">
    <property type="entry name" value="Oxoglu/Fe-dep_dioxygenase_dom"/>
</dbReference>
<evidence type="ECO:0000256" key="3">
    <source>
        <dbReference type="ARBA" id="ARBA00022896"/>
    </source>
</evidence>
<dbReference type="Pfam" id="PF13640">
    <property type="entry name" value="2OG-FeII_Oxy_3"/>
    <property type="match status" value="1"/>
</dbReference>
<keyword evidence="2" id="KW-0479">Metal-binding</keyword>
<evidence type="ECO:0000256" key="6">
    <source>
        <dbReference type="ARBA" id="ARBA00023004"/>
    </source>
</evidence>
<comment type="cofactor">
    <cofactor evidence="1">
        <name>L-ascorbate</name>
        <dbReference type="ChEBI" id="CHEBI:38290"/>
    </cofactor>
</comment>
<organism evidence="9">
    <name type="scientific">Spumella elongata</name>
    <dbReference type="NCBI Taxonomy" id="89044"/>
    <lineage>
        <taxon>Eukaryota</taxon>
        <taxon>Sar</taxon>
        <taxon>Stramenopiles</taxon>
        <taxon>Ochrophyta</taxon>
        <taxon>Chrysophyceae</taxon>
        <taxon>Chromulinales</taxon>
        <taxon>Chromulinaceae</taxon>
        <taxon>Spumella</taxon>
    </lineage>
</organism>
<protein>
    <recommendedName>
        <fullName evidence="8">Fe2OG dioxygenase domain-containing protein</fullName>
    </recommendedName>
</protein>
<feature type="domain" description="Fe2OG dioxygenase" evidence="8">
    <location>
        <begin position="171"/>
        <end position="298"/>
    </location>
</feature>
<keyword evidence="7" id="KW-0812">Transmembrane</keyword>
<name>A0A7S3M3F8_9STRA</name>
<evidence type="ECO:0000313" key="9">
    <source>
        <dbReference type="EMBL" id="CAE0279085.1"/>
    </source>
</evidence>
<keyword evidence="7" id="KW-0472">Membrane</keyword>
<reference evidence="9" key="1">
    <citation type="submission" date="2021-01" db="EMBL/GenBank/DDBJ databases">
        <authorList>
            <person name="Corre E."/>
            <person name="Pelletier E."/>
            <person name="Niang G."/>
            <person name="Scheremetjew M."/>
            <person name="Finn R."/>
            <person name="Kale V."/>
            <person name="Holt S."/>
            <person name="Cochrane G."/>
            <person name="Meng A."/>
            <person name="Brown T."/>
            <person name="Cohen L."/>
        </authorList>
    </citation>
    <scope>NUCLEOTIDE SEQUENCE</scope>
    <source>
        <strain evidence="9">CCAP 955/1</strain>
    </source>
</reference>
<dbReference type="GO" id="GO:0008198">
    <property type="term" value="F:ferrous iron binding"/>
    <property type="evidence" value="ECO:0007669"/>
    <property type="project" value="TreeGrafter"/>
</dbReference>
<dbReference type="PANTHER" id="PTHR12907">
    <property type="entry name" value="EGL NINE HOMOLOG-RELATED"/>
    <property type="match status" value="1"/>
</dbReference>
<dbReference type="GO" id="GO:0031543">
    <property type="term" value="F:peptidyl-proline dioxygenase activity"/>
    <property type="evidence" value="ECO:0007669"/>
    <property type="project" value="TreeGrafter"/>
</dbReference>
<dbReference type="InterPro" id="IPR006620">
    <property type="entry name" value="Pro_4_hyd_alph"/>
</dbReference>
<keyword evidence="5" id="KW-0560">Oxidoreductase</keyword>
<proteinExistence type="predicted"/>
<dbReference type="PROSITE" id="PS51471">
    <property type="entry name" value="FE2OG_OXY"/>
    <property type="match status" value="1"/>
</dbReference>
<keyword evidence="7" id="KW-1133">Transmembrane helix</keyword>
<dbReference type="InterPro" id="IPR051559">
    <property type="entry name" value="HIF_prolyl_hydroxylases"/>
</dbReference>
<dbReference type="GO" id="GO:0031418">
    <property type="term" value="F:L-ascorbic acid binding"/>
    <property type="evidence" value="ECO:0007669"/>
    <property type="project" value="UniProtKB-KW"/>
</dbReference>
<evidence type="ECO:0000256" key="1">
    <source>
        <dbReference type="ARBA" id="ARBA00001961"/>
    </source>
</evidence>
<feature type="transmembrane region" description="Helical" evidence="7">
    <location>
        <begin position="12"/>
        <end position="34"/>
    </location>
</feature>
<gene>
    <name evidence="9" type="ORF">SELO1098_LOCUS7918</name>
</gene>
<dbReference type="AlphaFoldDB" id="A0A7S3M3F8"/>
<dbReference type="EMBL" id="HBIC01015671">
    <property type="protein sequence ID" value="CAE0279085.1"/>
    <property type="molecule type" value="Transcribed_RNA"/>
</dbReference>
<dbReference type="InterPro" id="IPR044862">
    <property type="entry name" value="Pro_4_hyd_alph_FE2OG_OXY"/>
</dbReference>
<keyword evidence="3" id="KW-0847">Vitamin C</keyword>